<dbReference type="Proteomes" id="UP000250153">
    <property type="component" value="Chromosome"/>
</dbReference>
<dbReference type="RefSeq" id="WP_112194673.1">
    <property type="nucleotide sequence ID" value="NZ_CP023565.1"/>
</dbReference>
<evidence type="ECO:0000313" key="5">
    <source>
        <dbReference type="Proteomes" id="UP000250153"/>
    </source>
</evidence>
<organism evidence="2 5">
    <name type="scientific">Ligilactobacillus murinus</name>
    <dbReference type="NCBI Taxonomy" id="1622"/>
    <lineage>
        <taxon>Bacteria</taxon>
        <taxon>Bacillati</taxon>
        <taxon>Bacillota</taxon>
        <taxon>Bacilli</taxon>
        <taxon>Lactobacillales</taxon>
        <taxon>Lactobacillaceae</taxon>
        <taxon>Ligilactobacillus</taxon>
    </lineage>
</organism>
<keyword evidence="1" id="KW-0812">Transmembrane</keyword>
<dbReference type="EMBL" id="CP023566">
    <property type="protein sequence ID" value="AWZ40652.1"/>
    <property type="molecule type" value="Genomic_DNA"/>
</dbReference>
<dbReference type="Pfam" id="PF13346">
    <property type="entry name" value="ABC2_membrane_5"/>
    <property type="match status" value="1"/>
</dbReference>
<reference evidence="4 5" key="1">
    <citation type="submission" date="2017-09" db="EMBL/GenBank/DDBJ databases">
        <title>Predominant Lactobacillus spp. isolated from feces of mice subjected to short-term calorie restriction.</title>
        <authorList>
            <person name="Zhang C."/>
            <person name="Zhao L."/>
            <person name="Pan F."/>
        </authorList>
    </citation>
    <scope>NUCLEOTIDE SEQUENCE [LARGE SCALE GENOMIC DNA]</scope>
    <source>
        <strain evidence="3 4">CR141</strain>
        <strain evidence="2 5">CR147</strain>
    </source>
</reference>
<feature type="transmembrane region" description="Helical" evidence="1">
    <location>
        <begin position="187"/>
        <end position="211"/>
    </location>
</feature>
<accession>A0AAD0P7U9</accession>
<feature type="transmembrane region" description="Helical" evidence="1">
    <location>
        <begin position="82"/>
        <end position="112"/>
    </location>
</feature>
<dbReference type="EMBL" id="CP023565">
    <property type="protein sequence ID" value="AWZ38359.1"/>
    <property type="molecule type" value="Genomic_DNA"/>
</dbReference>
<dbReference type="InterPro" id="IPR025699">
    <property type="entry name" value="ABC2_memb-like"/>
</dbReference>
<sequence>MKGLLYKDFQLILNKFSYMQRVFLLLVAILMILFLKEAGTLFLAMILPLALAALPTSLLVADHESGWERFVGVFPIAKEKIVLARYLFCFMLTALVGGGVFSLCLVAHAIFGQYSLELHLIIIGVGLLFGMLYIVILLPFIYAFGTFGNTIVNIIFLALIMGGVYALQKTSFGVTFTVWLAKTNNVLLIMGAVLVLLIGTLISLKIATIIYGRTFID</sequence>
<keyword evidence="1" id="KW-1133">Transmembrane helix</keyword>
<evidence type="ECO:0000313" key="2">
    <source>
        <dbReference type="EMBL" id="AWZ38359.1"/>
    </source>
</evidence>
<feature type="transmembrane region" description="Helical" evidence="1">
    <location>
        <begin position="150"/>
        <end position="167"/>
    </location>
</feature>
<evidence type="ECO:0000256" key="1">
    <source>
        <dbReference type="SAM" id="Phobius"/>
    </source>
</evidence>
<keyword evidence="1" id="KW-0472">Membrane</keyword>
<dbReference type="Proteomes" id="UP000250143">
    <property type="component" value="Chromosome"/>
</dbReference>
<proteinExistence type="predicted"/>
<feature type="transmembrane region" description="Helical" evidence="1">
    <location>
        <begin position="118"/>
        <end position="143"/>
    </location>
</feature>
<gene>
    <name evidence="3" type="ORF">CPQ89_06395</name>
    <name evidence="2" type="ORF">CPS94_05070</name>
</gene>
<evidence type="ECO:0000313" key="4">
    <source>
        <dbReference type="Proteomes" id="UP000250143"/>
    </source>
</evidence>
<keyword evidence="4" id="KW-1185">Reference proteome</keyword>
<protein>
    <submittedName>
        <fullName evidence="2">ABC transporter</fullName>
    </submittedName>
</protein>
<feature type="transmembrane region" description="Helical" evidence="1">
    <location>
        <begin position="41"/>
        <end position="61"/>
    </location>
</feature>
<dbReference type="GeneID" id="48466502"/>
<feature type="transmembrane region" description="Helical" evidence="1">
    <location>
        <begin position="12"/>
        <end position="35"/>
    </location>
</feature>
<name>A0AAD0P7U9_9LACO</name>
<evidence type="ECO:0000313" key="3">
    <source>
        <dbReference type="EMBL" id="AWZ40652.1"/>
    </source>
</evidence>
<dbReference type="AlphaFoldDB" id="A0AAD0P7U9"/>
<dbReference type="KEGG" id="lmur:CPS94_05070"/>